<dbReference type="SUPFAM" id="SSF53335">
    <property type="entry name" value="S-adenosyl-L-methionine-dependent methyltransferases"/>
    <property type="match status" value="1"/>
</dbReference>
<comment type="catalytic activity">
    <reaction evidence="6">
        <text>a 2'-deoxyadenosine in DNA + S-adenosyl-L-methionine = an N(6)-methyl-2'-deoxyadenosine in DNA + S-adenosyl-L-homocysteine + H(+)</text>
        <dbReference type="Rhea" id="RHEA:15197"/>
        <dbReference type="Rhea" id="RHEA-COMP:12418"/>
        <dbReference type="Rhea" id="RHEA-COMP:12419"/>
        <dbReference type="ChEBI" id="CHEBI:15378"/>
        <dbReference type="ChEBI" id="CHEBI:57856"/>
        <dbReference type="ChEBI" id="CHEBI:59789"/>
        <dbReference type="ChEBI" id="CHEBI:90615"/>
        <dbReference type="ChEBI" id="CHEBI:90616"/>
        <dbReference type="EC" id="2.1.1.72"/>
    </reaction>
</comment>
<evidence type="ECO:0000256" key="5">
    <source>
        <dbReference type="ARBA" id="ARBA00022691"/>
    </source>
</evidence>
<dbReference type="Pfam" id="PF02086">
    <property type="entry name" value="MethyltransfD12"/>
    <property type="match status" value="1"/>
</dbReference>
<dbReference type="InterPro" id="IPR012327">
    <property type="entry name" value="MeTrfase_D12"/>
</dbReference>
<dbReference type="AlphaFoldDB" id="A0A6C0DR76"/>
<proteinExistence type="inferred from homology"/>
<dbReference type="InterPro" id="IPR029063">
    <property type="entry name" value="SAM-dependent_MTases_sf"/>
</dbReference>
<dbReference type="Gene3D" id="1.10.1020.10">
    <property type="entry name" value="Adenine-specific Methyltransferase, Domain 2"/>
    <property type="match status" value="1"/>
</dbReference>
<dbReference type="PROSITE" id="PS00092">
    <property type="entry name" value="N6_MTASE"/>
    <property type="match status" value="1"/>
</dbReference>
<dbReference type="EC" id="2.1.1.72" evidence="2"/>
<dbReference type="InterPro" id="IPR002052">
    <property type="entry name" value="DNA_methylase_N6_adenine_CS"/>
</dbReference>
<evidence type="ECO:0000256" key="1">
    <source>
        <dbReference type="ARBA" id="ARBA00006594"/>
    </source>
</evidence>
<dbReference type="PRINTS" id="PR00505">
    <property type="entry name" value="D12N6MTFRASE"/>
</dbReference>
<accession>A0A6C0DR76</accession>
<evidence type="ECO:0000256" key="4">
    <source>
        <dbReference type="ARBA" id="ARBA00022679"/>
    </source>
</evidence>
<dbReference type="GO" id="GO:0009307">
    <property type="term" value="P:DNA restriction-modification system"/>
    <property type="evidence" value="ECO:0007669"/>
    <property type="project" value="InterPro"/>
</dbReference>
<evidence type="ECO:0000256" key="3">
    <source>
        <dbReference type="ARBA" id="ARBA00022603"/>
    </source>
</evidence>
<dbReference type="InterPro" id="IPR023095">
    <property type="entry name" value="Ade_MeTrfase_dom_2"/>
</dbReference>
<evidence type="ECO:0000256" key="2">
    <source>
        <dbReference type="ARBA" id="ARBA00011900"/>
    </source>
</evidence>
<comment type="similarity">
    <text evidence="1">Belongs to the N(4)/N(6)-methyltransferase family.</text>
</comment>
<reference evidence="7" key="1">
    <citation type="journal article" date="2020" name="Nature">
        <title>Giant virus diversity and host interactions through global metagenomics.</title>
        <authorList>
            <person name="Schulz F."/>
            <person name="Roux S."/>
            <person name="Paez-Espino D."/>
            <person name="Jungbluth S."/>
            <person name="Walsh D.A."/>
            <person name="Denef V.J."/>
            <person name="McMahon K.D."/>
            <person name="Konstantinidis K.T."/>
            <person name="Eloe-Fadrosh E.A."/>
            <person name="Kyrpides N.C."/>
            <person name="Woyke T."/>
        </authorList>
    </citation>
    <scope>NUCLEOTIDE SEQUENCE</scope>
    <source>
        <strain evidence="7">GVMAG-M-3300023174-57</strain>
    </source>
</reference>
<dbReference type="EMBL" id="MN739665">
    <property type="protein sequence ID" value="QHT19396.1"/>
    <property type="molecule type" value="Genomic_DNA"/>
</dbReference>
<dbReference type="Gene3D" id="3.40.50.150">
    <property type="entry name" value="Vaccinia Virus protein VP39"/>
    <property type="match status" value="1"/>
</dbReference>
<evidence type="ECO:0000313" key="7">
    <source>
        <dbReference type="EMBL" id="QHT19396.1"/>
    </source>
</evidence>
<dbReference type="GO" id="GO:0003676">
    <property type="term" value="F:nucleic acid binding"/>
    <property type="evidence" value="ECO:0007669"/>
    <property type="project" value="InterPro"/>
</dbReference>
<dbReference type="GO" id="GO:0032259">
    <property type="term" value="P:methylation"/>
    <property type="evidence" value="ECO:0007669"/>
    <property type="project" value="UniProtKB-KW"/>
</dbReference>
<dbReference type="GO" id="GO:0009007">
    <property type="term" value="F:site-specific DNA-methyltransferase (adenine-specific) activity"/>
    <property type="evidence" value="ECO:0007669"/>
    <property type="project" value="UniProtKB-EC"/>
</dbReference>
<name>A0A6C0DR76_9ZZZZ</name>
<organism evidence="7">
    <name type="scientific">viral metagenome</name>
    <dbReference type="NCBI Taxonomy" id="1070528"/>
    <lineage>
        <taxon>unclassified sequences</taxon>
        <taxon>metagenomes</taxon>
        <taxon>organismal metagenomes</taxon>
    </lineage>
</organism>
<sequence length="327" mass="36057">MVLNYIGSKRTLATRIIAEFQKEWPDLSGTDLVDAFSGTGAIAVAAAPHVRSLIVNDWEDFSVAVLKAQFNPPPNAAALIAQLDQAVPKTGLITNTYSEHAGRLYFTTLNAQRIDGIREALRSSSYSMAERDYLRGALVAAADSVANVASVYGAYLKDFKNTATNLLHLHVIPPSPRLATVLQMDTQQLALDPSRITPETLIYLDPPYNQRQYGANYFPLNAVADINAESLNVNGITGIPADGYKKSPWCSKKSVHQALKSILEGTPARRLALSYNREGLLTHETIGGLFTAADWQFKRVEIPYKRFASQKDLEPNTVEYLFLAERK</sequence>
<keyword evidence="3" id="KW-0489">Methyltransferase</keyword>
<protein>
    <recommendedName>
        <fullName evidence="2">site-specific DNA-methyltransferase (adenine-specific)</fullName>
        <ecNumber evidence="2">2.1.1.72</ecNumber>
    </recommendedName>
</protein>
<keyword evidence="5" id="KW-0949">S-adenosyl-L-methionine</keyword>
<keyword evidence="4" id="KW-0808">Transferase</keyword>
<evidence type="ECO:0000256" key="6">
    <source>
        <dbReference type="ARBA" id="ARBA00047942"/>
    </source>
</evidence>